<dbReference type="GO" id="GO:0016020">
    <property type="term" value="C:membrane"/>
    <property type="evidence" value="ECO:0007669"/>
    <property type="project" value="InterPro"/>
</dbReference>
<sequence>MNLSSTFLGLFKDNKWSFLAPRDEDIVSAQGDNARGSKRRQAEAILTSVAHISAPFLSVFILVHLSAPALANVGGSSLSSNVMLLGREYYQTAFGERYLLFAPLAAHVASSIAKRIITPRSASPRKITSSLSLAAYSTLLIFLPIHFFTHRFSPTDPSPPIFAVGPSELDFEFVKMGLARFPWRSWVFYGGLVASVMLHAVEGAQIIQASRFASRNFHMHPRTRKIVAGAVLVPILAGLWTVSQEPLMVFASLAERYEAAFMQSWVYRF</sequence>
<protein>
    <recommendedName>
        <fullName evidence="2">Mitochondrial adapter protein MCP1 transmembrane domain-containing protein</fullName>
    </recommendedName>
</protein>
<gene>
    <name evidence="3" type="ORF">AZE42_06246</name>
</gene>
<dbReference type="PANTHER" id="PTHR38409:SF1">
    <property type="entry name" value="MITOCHONDRIAL ADAPTER PROTEIN MCP1"/>
    <property type="match status" value="1"/>
</dbReference>
<keyword evidence="4" id="KW-1185">Reference proteome</keyword>
<evidence type="ECO:0000259" key="2">
    <source>
        <dbReference type="Pfam" id="PF07950"/>
    </source>
</evidence>
<dbReference type="InterPro" id="IPR012472">
    <property type="entry name" value="MCP1_TM"/>
</dbReference>
<keyword evidence="1" id="KW-0812">Transmembrane</keyword>
<comment type="caution">
    <text evidence="3">The sequence shown here is derived from an EMBL/GenBank/DDBJ whole genome shotgun (WGS) entry which is preliminary data.</text>
</comment>
<feature type="transmembrane region" description="Helical" evidence="1">
    <location>
        <begin position="44"/>
        <end position="67"/>
    </location>
</feature>
<dbReference type="OrthoDB" id="10259513at2759"/>
<reference evidence="3 4" key="1">
    <citation type="submission" date="2016-03" db="EMBL/GenBank/DDBJ databases">
        <title>Comparative genomics of the ectomycorrhizal sister species Rhizopogon vinicolor and Rhizopogon vesiculosus (Basidiomycota: Boletales) reveals a divergence of the mating type B locus.</title>
        <authorList>
            <person name="Mujic A.B."/>
            <person name="Kuo A."/>
            <person name="Tritt A."/>
            <person name="Lipzen A."/>
            <person name="Chen C."/>
            <person name="Johnson J."/>
            <person name="Sharma A."/>
            <person name="Barry K."/>
            <person name="Grigoriev I.V."/>
            <person name="Spatafora J.W."/>
        </authorList>
    </citation>
    <scope>NUCLEOTIDE SEQUENCE [LARGE SCALE GENOMIC DNA]</scope>
    <source>
        <strain evidence="3 4">AM-OR11-056</strain>
    </source>
</reference>
<name>A0A1J8PRP9_9AGAM</name>
<feature type="transmembrane region" description="Helical" evidence="1">
    <location>
        <begin position="129"/>
        <end position="149"/>
    </location>
</feature>
<dbReference type="InterPro" id="IPR034804">
    <property type="entry name" value="SQR/QFR_C/D"/>
</dbReference>
<dbReference type="Gene3D" id="1.20.1300.10">
    <property type="entry name" value="Fumarate reductase/succinate dehydrogenase, transmembrane subunit"/>
    <property type="match status" value="1"/>
</dbReference>
<dbReference type="InterPro" id="IPR039960">
    <property type="entry name" value="MCP1"/>
</dbReference>
<organism evidence="3 4">
    <name type="scientific">Rhizopogon vesiculosus</name>
    <dbReference type="NCBI Taxonomy" id="180088"/>
    <lineage>
        <taxon>Eukaryota</taxon>
        <taxon>Fungi</taxon>
        <taxon>Dikarya</taxon>
        <taxon>Basidiomycota</taxon>
        <taxon>Agaricomycotina</taxon>
        <taxon>Agaricomycetes</taxon>
        <taxon>Agaricomycetidae</taxon>
        <taxon>Boletales</taxon>
        <taxon>Suillineae</taxon>
        <taxon>Rhizopogonaceae</taxon>
        <taxon>Rhizopogon</taxon>
    </lineage>
</organism>
<feature type="transmembrane region" description="Helical" evidence="1">
    <location>
        <begin position="186"/>
        <end position="205"/>
    </location>
</feature>
<dbReference type="Proteomes" id="UP000183567">
    <property type="component" value="Unassembled WGS sequence"/>
</dbReference>
<feature type="transmembrane region" description="Helical" evidence="1">
    <location>
        <begin position="98"/>
        <end position="117"/>
    </location>
</feature>
<feature type="transmembrane region" description="Helical" evidence="1">
    <location>
        <begin position="226"/>
        <end position="243"/>
    </location>
</feature>
<dbReference type="Pfam" id="PF07950">
    <property type="entry name" value="MCP1_TM"/>
    <property type="match status" value="1"/>
</dbReference>
<dbReference type="AlphaFoldDB" id="A0A1J8PRP9"/>
<feature type="domain" description="Mitochondrial adapter protein MCP1 transmembrane" evidence="2">
    <location>
        <begin position="142"/>
        <end position="230"/>
    </location>
</feature>
<keyword evidence="1" id="KW-1133">Transmembrane helix</keyword>
<dbReference type="GO" id="GO:0055088">
    <property type="term" value="P:lipid homeostasis"/>
    <property type="evidence" value="ECO:0007669"/>
    <property type="project" value="InterPro"/>
</dbReference>
<dbReference type="EMBL" id="LVVM01005189">
    <property type="protein sequence ID" value="OJA11191.1"/>
    <property type="molecule type" value="Genomic_DNA"/>
</dbReference>
<evidence type="ECO:0000256" key="1">
    <source>
        <dbReference type="SAM" id="Phobius"/>
    </source>
</evidence>
<evidence type="ECO:0000313" key="3">
    <source>
        <dbReference type="EMBL" id="OJA11191.1"/>
    </source>
</evidence>
<keyword evidence="1" id="KW-0472">Membrane</keyword>
<accession>A0A1J8PRP9</accession>
<dbReference type="SUPFAM" id="SSF81343">
    <property type="entry name" value="Fumarate reductase respiratory complex transmembrane subunits"/>
    <property type="match status" value="1"/>
</dbReference>
<dbReference type="PANTHER" id="PTHR38409">
    <property type="entry name" value="MDM10-COMPLEMENTING PROTEIN 1"/>
    <property type="match status" value="1"/>
</dbReference>
<proteinExistence type="predicted"/>
<evidence type="ECO:0000313" key="4">
    <source>
        <dbReference type="Proteomes" id="UP000183567"/>
    </source>
</evidence>